<protein>
    <submittedName>
        <fullName evidence="1">Uncharacterized protein</fullName>
    </submittedName>
</protein>
<organism evidence="1 2">
    <name type="scientific">Ensete ventricosum</name>
    <name type="common">Abyssinian banana</name>
    <name type="synonym">Musa ensete</name>
    <dbReference type="NCBI Taxonomy" id="4639"/>
    <lineage>
        <taxon>Eukaryota</taxon>
        <taxon>Viridiplantae</taxon>
        <taxon>Streptophyta</taxon>
        <taxon>Embryophyta</taxon>
        <taxon>Tracheophyta</taxon>
        <taxon>Spermatophyta</taxon>
        <taxon>Magnoliopsida</taxon>
        <taxon>Liliopsida</taxon>
        <taxon>Zingiberales</taxon>
        <taxon>Musaceae</taxon>
        <taxon>Ensete</taxon>
    </lineage>
</organism>
<accession>A0A426ZZP8</accession>
<name>A0A426ZZP8_ENSVE</name>
<dbReference type="Proteomes" id="UP000287651">
    <property type="component" value="Unassembled WGS sequence"/>
</dbReference>
<gene>
    <name evidence="1" type="ORF">B296_00034021</name>
</gene>
<proteinExistence type="predicted"/>
<dbReference type="AlphaFoldDB" id="A0A426ZZP8"/>
<evidence type="ECO:0000313" key="1">
    <source>
        <dbReference type="EMBL" id="RRT69411.1"/>
    </source>
</evidence>
<reference evidence="1 2" key="1">
    <citation type="journal article" date="2014" name="Agronomy (Basel)">
        <title>A Draft Genome Sequence for Ensete ventricosum, the Drought-Tolerant Tree Against Hunger.</title>
        <authorList>
            <person name="Harrison J."/>
            <person name="Moore K.A."/>
            <person name="Paszkiewicz K."/>
            <person name="Jones T."/>
            <person name="Grant M."/>
            <person name="Ambacheew D."/>
            <person name="Muzemil S."/>
            <person name="Studholme D.J."/>
        </authorList>
    </citation>
    <scope>NUCLEOTIDE SEQUENCE [LARGE SCALE GENOMIC DNA]</scope>
</reference>
<dbReference type="EMBL" id="AMZH03004350">
    <property type="protein sequence ID" value="RRT69411.1"/>
    <property type="molecule type" value="Genomic_DNA"/>
</dbReference>
<evidence type="ECO:0000313" key="2">
    <source>
        <dbReference type="Proteomes" id="UP000287651"/>
    </source>
</evidence>
<comment type="caution">
    <text evidence="1">The sequence shown here is derived from an EMBL/GenBank/DDBJ whole genome shotgun (WGS) entry which is preliminary data.</text>
</comment>
<sequence length="86" mass="9686">MATSDSKAEQLWQTHLVIAVPAGEEEDPLLPVLLRIQHIVAGEKEQKYRKDRSSEMTTRTFEQEQALEVHYNSGDDPSEGAPQVHS</sequence>